<evidence type="ECO:0000256" key="5">
    <source>
        <dbReference type="ARBA" id="ARBA00022984"/>
    </source>
</evidence>
<evidence type="ECO:0000256" key="7">
    <source>
        <dbReference type="PROSITE-ProRule" id="PRU01373"/>
    </source>
</evidence>
<dbReference type="AlphaFoldDB" id="A0A2T5PB77"/>
<dbReference type="PANTHER" id="PTHR36699:SF1">
    <property type="entry name" value="L,D-TRANSPEPTIDASE YAFK-RELATED"/>
    <property type="match status" value="1"/>
</dbReference>
<dbReference type="GO" id="GO:0016740">
    <property type="term" value="F:transferase activity"/>
    <property type="evidence" value="ECO:0007669"/>
    <property type="project" value="UniProtKB-KW"/>
</dbReference>
<keyword evidence="6 7" id="KW-0961">Cell wall biogenesis/degradation</keyword>
<feature type="active site" description="Proton donor/acceptor" evidence="7">
    <location>
        <position position="172"/>
    </location>
</feature>
<evidence type="ECO:0000313" key="9">
    <source>
        <dbReference type="EMBL" id="PTU74998.1"/>
    </source>
</evidence>
<gene>
    <name evidence="9" type="ORF">DBO85_06970</name>
</gene>
<name>A0A2T5PB77_9PSED</name>
<evidence type="ECO:0000259" key="8">
    <source>
        <dbReference type="PROSITE" id="PS52029"/>
    </source>
</evidence>
<dbReference type="Proteomes" id="UP000244064">
    <property type="component" value="Unassembled WGS sequence"/>
</dbReference>
<dbReference type="OrthoDB" id="9809748at2"/>
<keyword evidence="3" id="KW-0808">Transferase</keyword>
<dbReference type="CDD" id="cd16913">
    <property type="entry name" value="YkuD_like"/>
    <property type="match status" value="1"/>
</dbReference>
<evidence type="ECO:0000256" key="2">
    <source>
        <dbReference type="ARBA" id="ARBA00005992"/>
    </source>
</evidence>
<dbReference type="SUPFAM" id="SSF141523">
    <property type="entry name" value="L,D-transpeptidase catalytic domain-like"/>
    <property type="match status" value="1"/>
</dbReference>
<evidence type="ECO:0000256" key="3">
    <source>
        <dbReference type="ARBA" id="ARBA00022679"/>
    </source>
</evidence>
<dbReference type="EMBL" id="QASN01000013">
    <property type="protein sequence ID" value="PTU74998.1"/>
    <property type="molecule type" value="Genomic_DNA"/>
</dbReference>
<accession>A0A2T5PB77</accession>
<dbReference type="GO" id="GO:0008360">
    <property type="term" value="P:regulation of cell shape"/>
    <property type="evidence" value="ECO:0007669"/>
    <property type="project" value="UniProtKB-UniRule"/>
</dbReference>
<dbReference type="InterPro" id="IPR005490">
    <property type="entry name" value="LD_TPept_cat_dom"/>
</dbReference>
<dbReference type="GO" id="GO:0071555">
    <property type="term" value="P:cell wall organization"/>
    <property type="evidence" value="ECO:0007669"/>
    <property type="project" value="UniProtKB-UniRule"/>
</dbReference>
<evidence type="ECO:0000256" key="6">
    <source>
        <dbReference type="ARBA" id="ARBA00023316"/>
    </source>
</evidence>
<dbReference type="UniPathway" id="UPA00219"/>
<dbReference type="PROSITE" id="PS52029">
    <property type="entry name" value="LD_TPASE"/>
    <property type="match status" value="1"/>
</dbReference>
<keyword evidence="4 7" id="KW-0133">Cell shape</keyword>
<dbReference type="RefSeq" id="WP_108106540.1">
    <property type="nucleotide sequence ID" value="NZ_QASN01000013.1"/>
</dbReference>
<comment type="caution">
    <text evidence="9">The sequence shown here is derived from an EMBL/GenBank/DDBJ whole genome shotgun (WGS) entry which is preliminary data.</text>
</comment>
<feature type="domain" description="L,D-TPase catalytic" evidence="8">
    <location>
        <begin position="75"/>
        <end position="208"/>
    </location>
</feature>
<evidence type="ECO:0000256" key="1">
    <source>
        <dbReference type="ARBA" id="ARBA00004752"/>
    </source>
</evidence>
<protein>
    <recommendedName>
        <fullName evidence="8">L,D-TPase catalytic domain-containing protein</fullName>
    </recommendedName>
</protein>
<keyword evidence="10" id="KW-1185">Reference proteome</keyword>
<organism evidence="9 10">
    <name type="scientific">Pseudomonas mangrovi</name>
    <dbReference type="NCBI Taxonomy" id="2161748"/>
    <lineage>
        <taxon>Bacteria</taxon>
        <taxon>Pseudomonadati</taxon>
        <taxon>Pseudomonadota</taxon>
        <taxon>Gammaproteobacteria</taxon>
        <taxon>Pseudomonadales</taxon>
        <taxon>Pseudomonadaceae</taxon>
        <taxon>Pseudomonas</taxon>
    </lineage>
</organism>
<reference evidence="9 10" key="1">
    <citation type="submission" date="2018-04" db="EMBL/GenBank/DDBJ databases">
        <title>Pseudomonas sp. nov., isolated from mangrove soil.</title>
        <authorList>
            <person name="Chen C."/>
        </authorList>
    </citation>
    <scope>NUCLEOTIDE SEQUENCE [LARGE SCALE GENOMIC DNA]</scope>
    <source>
        <strain evidence="9 10">TC-11</strain>
    </source>
</reference>
<evidence type="ECO:0000256" key="4">
    <source>
        <dbReference type="ARBA" id="ARBA00022960"/>
    </source>
</evidence>
<dbReference type="PANTHER" id="PTHR36699">
    <property type="entry name" value="LD-TRANSPEPTIDASE"/>
    <property type="match status" value="1"/>
</dbReference>
<keyword evidence="5 7" id="KW-0573">Peptidoglycan synthesis</keyword>
<feature type="active site" description="Nucleophile" evidence="7">
    <location>
        <position position="180"/>
    </location>
</feature>
<dbReference type="GO" id="GO:0004180">
    <property type="term" value="F:carboxypeptidase activity"/>
    <property type="evidence" value="ECO:0007669"/>
    <property type="project" value="UniProtKB-ARBA"/>
</dbReference>
<dbReference type="GO" id="GO:0009252">
    <property type="term" value="P:peptidoglycan biosynthetic process"/>
    <property type="evidence" value="ECO:0007669"/>
    <property type="project" value="UniProtKB-UniPathway"/>
</dbReference>
<comment type="pathway">
    <text evidence="1 7">Cell wall biogenesis; peptidoglycan biosynthesis.</text>
</comment>
<sequence length="254" mass="27828">MRAFNGKALFAALLLILLAGALLQPQLRSGAAFLWSKLRGGYSVAERVEQFGPAVAQRLEKDVLRAGLSYPPRQLAYVAFKDSRQLEVHARDTSEQPWRLLRRYPILGASGTTGPKLAEGDLQVPEGIYRAEYLNANSRFHLSIRLDYPNAFDRRMAARDGREQLGGDIMIHGSSVSIGCLAMGDEAAEDLFVLAALSDTERLRIVISPTDLRQTPAPTTVAPAWLGELYQAIGDELQQYPSAAEAQPAPRNPA</sequence>
<evidence type="ECO:0000313" key="10">
    <source>
        <dbReference type="Proteomes" id="UP000244064"/>
    </source>
</evidence>
<dbReference type="InterPro" id="IPR038063">
    <property type="entry name" value="Transpep_catalytic_dom"/>
</dbReference>
<proteinExistence type="inferred from homology"/>
<comment type="similarity">
    <text evidence="2">Belongs to the YkuD family.</text>
</comment>